<reference evidence="12 13" key="1">
    <citation type="submission" date="2020-06" db="EMBL/GenBank/DDBJ databases">
        <title>Genome sequence of 2 isolates from Red Sea Mangroves.</title>
        <authorList>
            <person name="Sefrji F."/>
            <person name="Michoud G."/>
            <person name="Merlino G."/>
            <person name="Daffonchio D."/>
        </authorList>
    </citation>
    <scope>NUCLEOTIDE SEQUENCE [LARGE SCALE GENOMIC DNA]</scope>
    <source>
        <strain evidence="12 13">R1DC25</strain>
    </source>
</reference>
<feature type="binding site" evidence="7">
    <location>
        <position position="73"/>
    </location>
    <ligand>
        <name>substrate</name>
    </ligand>
</feature>
<evidence type="ECO:0000256" key="1">
    <source>
        <dbReference type="ARBA" id="ARBA00004804"/>
    </source>
</evidence>
<proteinExistence type="inferred from homology"/>
<feature type="domain" description="Uroporphyrinogen decarboxylase (URO-D)" evidence="10">
    <location>
        <begin position="18"/>
        <end position="27"/>
    </location>
</feature>
<keyword evidence="6 7" id="KW-0627">Porphyrin biosynthesis</keyword>
<dbReference type="AlphaFoldDB" id="A0A7S8C4V1"/>
<dbReference type="PANTHER" id="PTHR21091">
    <property type="entry name" value="METHYLTETRAHYDROFOLATE:HOMOCYSTEINE METHYLTRANSFERASE RELATED"/>
    <property type="match status" value="1"/>
</dbReference>
<evidence type="ECO:0000256" key="2">
    <source>
        <dbReference type="ARBA" id="ARBA00009935"/>
    </source>
</evidence>
<gene>
    <name evidence="7" type="primary">hemE</name>
    <name evidence="12" type="ORF">HW532_12020</name>
</gene>
<dbReference type="PROSITE" id="PS00907">
    <property type="entry name" value="UROD_2"/>
    <property type="match status" value="1"/>
</dbReference>
<comment type="pathway">
    <text evidence="1 7 8">Porphyrin-containing compound metabolism; protoporphyrin-IX biosynthesis; coproporphyrinogen-III from 5-aminolevulinate: step 4/4.</text>
</comment>
<dbReference type="SUPFAM" id="SSF51726">
    <property type="entry name" value="UROD/MetE-like"/>
    <property type="match status" value="1"/>
</dbReference>
<keyword evidence="5 7" id="KW-0456">Lyase</keyword>
<dbReference type="GO" id="GO:0019353">
    <property type="term" value="P:protoporphyrinogen IX biosynthetic process from glutamate"/>
    <property type="evidence" value="ECO:0007669"/>
    <property type="project" value="TreeGrafter"/>
</dbReference>
<evidence type="ECO:0000256" key="8">
    <source>
        <dbReference type="RuleBase" id="RU000554"/>
    </source>
</evidence>
<feature type="binding site" evidence="7">
    <location>
        <position position="205"/>
    </location>
    <ligand>
        <name>substrate</name>
    </ligand>
</feature>
<dbReference type="Gene3D" id="3.20.20.210">
    <property type="match status" value="1"/>
</dbReference>
<dbReference type="InterPro" id="IPR038071">
    <property type="entry name" value="UROD/MetE-like_sf"/>
</dbReference>
<evidence type="ECO:0000259" key="11">
    <source>
        <dbReference type="PROSITE" id="PS00907"/>
    </source>
</evidence>
<sequence length="350" mass="37943">MDKALLSVLTGRTPERRPIWMMRQAGRYLPEYRKLRTEVGSFLELCYTPELACEVTLQPLRRFDLDAAILFADILLIPQAMGLDLSFREGEGPVLGTVRDMGGVEALDGGDSVLDRLAPVTDTVGRVAAKLDDHVTLIGFCGAPWTVASYMIEGGSSPDRRTARLAAARGDDWFEALIDRLVSVSVDYLSSQIAAGAEVVQIFDSWAGDLAAAEFERWSVAPVARMVAMLKERHPGVPVIGFPRAAGLGYEGFARRTGVDAVGVDASVPPRWLGDVLSREAVVQGNIDPVVLIAGGETLDRAVDRLTEAVPARRHILNLGHGIVPQTPIDHVERMVARVRHNDGRDASGC</sequence>
<keyword evidence="13" id="KW-1185">Reference proteome</keyword>
<accession>A0A7S8C4V1</accession>
<name>A0A7S8C4V1_9HYPH</name>
<evidence type="ECO:0000259" key="10">
    <source>
        <dbReference type="PROSITE" id="PS00906"/>
    </source>
</evidence>
<dbReference type="RefSeq" id="WP_213160718.1">
    <property type="nucleotide sequence ID" value="NZ_CP058214.1"/>
</dbReference>
<dbReference type="Proteomes" id="UP000593594">
    <property type="component" value="Chromosome"/>
</dbReference>
<dbReference type="KEGG" id="kmn:HW532_12020"/>
<organism evidence="12 13">
    <name type="scientific">Kaustia mangrovi</name>
    <dbReference type="NCBI Taxonomy" id="2593653"/>
    <lineage>
        <taxon>Bacteria</taxon>
        <taxon>Pseudomonadati</taxon>
        <taxon>Pseudomonadota</taxon>
        <taxon>Alphaproteobacteria</taxon>
        <taxon>Hyphomicrobiales</taxon>
        <taxon>Parvibaculaceae</taxon>
        <taxon>Kaustia</taxon>
    </lineage>
</organism>
<dbReference type="Pfam" id="PF01208">
    <property type="entry name" value="URO-D"/>
    <property type="match status" value="1"/>
</dbReference>
<dbReference type="GO" id="GO:0005829">
    <property type="term" value="C:cytosol"/>
    <property type="evidence" value="ECO:0007669"/>
    <property type="project" value="TreeGrafter"/>
</dbReference>
<comment type="catalytic activity">
    <reaction evidence="7 8">
        <text>uroporphyrinogen III + 4 H(+) = coproporphyrinogen III + 4 CO2</text>
        <dbReference type="Rhea" id="RHEA:19865"/>
        <dbReference type="ChEBI" id="CHEBI:15378"/>
        <dbReference type="ChEBI" id="CHEBI:16526"/>
        <dbReference type="ChEBI" id="CHEBI:57308"/>
        <dbReference type="ChEBI" id="CHEBI:57309"/>
        <dbReference type="EC" id="4.1.1.37"/>
    </reaction>
</comment>
<protein>
    <recommendedName>
        <fullName evidence="3 7">Uroporphyrinogen decarboxylase</fullName>
        <shortName evidence="7">UPD</shortName>
        <shortName evidence="7">URO-D</shortName>
        <ecNumber evidence="3 7">4.1.1.37</ecNumber>
    </recommendedName>
</protein>
<evidence type="ECO:0000313" key="13">
    <source>
        <dbReference type="Proteomes" id="UP000593594"/>
    </source>
</evidence>
<dbReference type="NCBIfam" id="TIGR01464">
    <property type="entry name" value="hemE"/>
    <property type="match status" value="1"/>
</dbReference>
<feature type="domain" description="Uroporphyrinogen decarboxylase (URO-D)" evidence="11">
    <location>
        <begin position="138"/>
        <end position="154"/>
    </location>
</feature>
<dbReference type="EC" id="4.1.1.37" evidence="3 7"/>
<dbReference type="EMBL" id="CP058214">
    <property type="protein sequence ID" value="QPC43356.1"/>
    <property type="molecule type" value="Genomic_DNA"/>
</dbReference>
<dbReference type="InterPro" id="IPR006361">
    <property type="entry name" value="Uroporphyrinogen_deCO2ase_HemE"/>
</dbReference>
<evidence type="ECO:0000313" key="12">
    <source>
        <dbReference type="EMBL" id="QPC43356.1"/>
    </source>
</evidence>
<dbReference type="CDD" id="cd00717">
    <property type="entry name" value="URO-D"/>
    <property type="match status" value="1"/>
</dbReference>
<feature type="binding site" evidence="7">
    <location>
        <begin position="23"/>
        <end position="27"/>
    </location>
    <ligand>
        <name>substrate</name>
    </ligand>
</feature>
<comment type="subunit">
    <text evidence="7">Homodimer.</text>
</comment>
<evidence type="ECO:0000256" key="4">
    <source>
        <dbReference type="ARBA" id="ARBA00022793"/>
    </source>
</evidence>
<keyword evidence="4 7" id="KW-0210">Decarboxylase</keyword>
<evidence type="ECO:0000256" key="6">
    <source>
        <dbReference type="ARBA" id="ARBA00023244"/>
    </source>
</evidence>
<dbReference type="InterPro" id="IPR000257">
    <property type="entry name" value="Uroporphyrinogen_deCOase"/>
</dbReference>
<dbReference type="PANTHER" id="PTHR21091:SF169">
    <property type="entry name" value="UROPORPHYRINOGEN DECARBOXYLASE"/>
    <property type="match status" value="1"/>
</dbReference>
<comment type="caution">
    <text evidence="7">Lacks conserved residue(s) required for the propagation of feature annotation.</text>
</comment>
<comment type="function">
    <text evidence="7">Catalyzes the decarboxylation of four acetate groups of uroporphyrinogen-III to yield coproporphyrinogen-III.</text>
</comment>
<evidence type="ECO:0000256" key="3">
    <source>
        <dbReference type="ARBA" id="ARBA00012288"/>
    </source>
</evidence>
<feature type="site" description="Transition state stabilizer" evidence="7">
    <location>
        <position position="73"/>
    </location>
</feature>
<dbReference type="UniPathway" id="UPA00251">
    <property type="reaction ID" value="UER00321"/>
</dbReference>
<dbReference type="PROSITE" id="PS00906">
    <property type="entry name" value="UROD_1"/>
    <property type="match status" value="1"/>
</dbReference>
<keyword evidence="7" id="KW-0963">Cytoplasm</keyword>
<dbReference type="HAMAP" id="MF_00218">
    <property type="entry name" value="URO_D"/>
    <property type="match status" value="1"/>
</dbReference>
<evidence type="ECO:0000256" key="5">
    <source>
        <dbReference type="ARBA" id="ARBA00023239"/>
    </source>
</evidence>
<comment type="subcellular location">
    <subcellularLocation>
        <location evidence="7">Cytoplasm</location>
    </subcellularLocation>
</comment>
<feature type="binding site" evidence="7">
    <location>
        <position position="321"/>
    </location>
    <ligand>
        <name>substrate</name>
    </ligand>
</feature>
<comment type="similarity">
    <text evidence="2 7 9">Belongs to the uroporphyrinogen decarboxylase family.</text>
</comment>
<evidence type="ECO:0000256" key="7">
    <source>
        <dbReference type="HAMAP-Rule" id="MF_00218"/>
    </source>
</evidence>
<dbReference type="GO" id="GO:0004853">
    <property type="term" value="F:uroporphyrinogen decarboxylase activity"/>
    <property type="evidence" value="ECO:0007669"/>
    <property type="project" value="UniProtKB-UniRule"/>
</dbReference>
<feature type="binding site" evidence="7">
    <location>
        <position position="150"/>
    </location>
    <ligand>
        <name>substrate</name>
    </ligand>
</feature>
<evidence type="ECO:0000256" key="9">
    <source>
        <dbReference type="RuleBase" id="RU004169"/>
    </source>
</evidence>